<accession>A0A1R1YKW4</accession>
<sequence length="87" mass="10010">MTYKFLDLGNPIFILGISDPERHFTPLIVGILPDESEKKFLDTFNEIKIEMHKYGYTFRIDCLVSDSAPSFTSTLKKYSPDSLRVNC</sequence>
<name>A0A1R1YKW4_9FUNG</name>
<proteinExistence type="predicted"/>
<evidence type="ECO:0000313" key="1">
    <source>
        <dbReference type="EMBL" id="OMJ27538.1"/>
    </source>
</evidence>
<evidence type="ECO:0008006" key="3">
    <source>
        <dbReference type="Google" id="ProtNLM"/>
    </source>
</evidence>
<reference evidence="2" key="1">
    <citation type="submission" date="2017-01" db="EMBL/GenBank/DDBJ databases">
        <authorList>
            <person name="Wang Y."/>
            <person name="White M."/>
            <person name="Kvist S."/>
            <person name="Moncalvo J.-M."/>
        </authorList>
    </citation>
    <scope>NUCLEOTIDE SEQUENCE [LARGE SCALE GENOMIC DNA]</scope>
    <source>
        <strain evidence="2">ID-206-W2</strain>
    </source>
</reference>
<evidence type="ECO:0000313" key="2">
    <source>
        <dbReference type="Proteomes" id="UP000187429"/>
    </source>
</evidence>
<dbReference type="Proteomes" id="UP000187429">
    <property type="component" value="Unassembled WGS sequence"/>
</dbReference>
<protein>
    <recommendedName>
        <fullName evidence="3">MULE transposase domain-containing protein</fullName>
    </recommendedName>
</protein>
<organism evidence="1 2">
    <name type="scientific">Smittium culicis</name>
    <dbReference type="NCBI Taxonomy" id="133412"/>
    <lineage>
        <taxon>Eukaryota</taxon>
        <taxon>Fungi</taxon>
        <taxon>Fungi incertae sedis</taxon>
        <taxon>Zoopagomycota</taxon>
        <taxon>Kickxellomycotina</taxon>
        <taxon>Harpellomycetes</taxon>
        <taxon>Harpellales</taxon>
        <taxon>Legeriomycetaceae</taxon>
        <taxon>Smittium</taxon>
    </lineage>
</organism>
<comment type="caution">
    <text evidence="1">The sequence shown here is derived from an EMBL/GenBank/DDBJ whole genome shotgun (WGS) entry which is preliminary data.</text>
</comment>
<gene>
    <name evidence="1" type="ORF">AYI69_g3024</name>
</gene>
<dbReference type="AlphaFoldDB" id="A0A1R1YKW4"/>
<keyword evidence="2" id="KW-1185">Reference proteome</keyword>
<dbReference type="OrthoDB" id="119028at2759"/>
<dbReference type="EMBL" id="LSSM01000953">
    <property type="protein sequence ID" value="OMJ27538.1"/>
    <property type="molecule type" value="Genomic_DNA"/>
</dbReference>